<dbReference type="eggNOG" id="COG1629">
    <property type="taxonomic scope" value="Bacteria"/>
</dbReference>
<dbReference type="Pfam" id="PF13715">
    <property type="entry name" value="CarbopepD_reg_2"/>
    <property type="match status" value="1"/>
</dbReference>
<keyword evidence="4" id="KW-0675">Receptor</keyword>
<evidence type="ECO:0000256" key="1">
    <source>
        <dbReference type="ARBA" id="ARBA00022729"/>
    </source>
</evidence>
<feature type="signal peptide" evidence="2">
    <location>
        <begin position="1"/>
        <end position="20"/>
    </location>
</feature>
<feature type="domain" description="TonB-dependent receptor plug" evidence="3">
    <location>
        <begin position="126"/>
        <end position="251"/>
    </location>
</feature>
<dbReference type="AlphaFoldDB" id="E0NQG7"/>
<gene>
    <name evidence="4" type="ORF">HMPREF0658_0418</name>
</gene>
<evidence type="ECO:0000259" key="3">
    <source>
        <dbReference type="Pfam" id="PF07715"/>
    </source>
</evidence>
<dbReference type="SUPFAM" id="SSF49464">
    <property type="entry name" value="Carboxypeptidase regulatory domain-like"/>
    <property type="match status" value="1"/>
</dbReference>
<organism evidence="4 5">
    <name type="scientific">Hoylesella marshii DSM 16973 = JCM 13450</name>
    <dbReference type="NCBI Taxonomy" id="862515"/>
    <lineage>
        <taxon>Bacteria</taxon>
        <taxon>Pseudomonadati</taxon>
        <taxon>Bacteroidota</taxon>
        <taxon>Bacteroidia</taxon>
        <taxon>Bacteroidales</taxon>
        <taxon>Prevotellaceae</taxon>
        <taxon>Hoylesella</taxon>
    </lineage>
</organism>
<dbReference type="PANTHER" id="PTHR30069:SF29">
    <property type="entry name" value="HEMOGLOBIN AND HEMOGLOBIN-HAPTOGLOBIN-BINDING PROTEIN 1-RELATED"/>
    <property type="match status" value="1"/>
</dbReference>
<dbReference type="HOGENOM" id="CLU_013529_0_0_10"/>
<reference evidence="4" key="1">
    <citation type="submission" date="2010-07" db="EMBL/GenBank/DDBJ databases">
        <authorList>
            <person name="Muzny D."/>
            <person name="Qin X."/>
            <person name="Deng J."/>
            <person name="Jiang H."/>
            <person name="Liu Y."/>
            <person name="Qu J."/>
            <person name="Song X.-Z."/>
            <person name="Zhang L."/>
            <person name="Thornton R."/>
            <person name="Coyle M."/>
            <person name="Francisco L."/>
            <person name="Jackson L."/>
            <person name="Javaid M."/>
            <person name="Korchina V."/>
            <person name="Kovar C."/>
            <person name="Mata R."/>
            <person name="Mathew T."/>
            <person name="Ngo R."/>
            <person name="Nguyen L."/>
            <person name="Nguyen N."/>
            <person name="Okwuonu G."/>
            <person name="Ongeri F."/>
            <person name="Pham C."/>
            <person name="Simmons D."/>
            <person name="Wilczek-Boney K."/>
            <person name="Hale W."/>
            <person name="Jakkamsetti A."/>
            <person name="Pham P."/>
            <person name="Ruth R."/>
            <person name="San Lucas F."/>
            <person name="Warren J."/>
            <person name="Zhang J."/>
            <person name="Zhao Z."/>
            <person name="Zhou C."/>
            <person name="Zhu D."/>
            <person name="Lee S."/>
            <person name="Bess C."/>
            <person name="Blankenburg K."/>
            <person name="Forbes L."/>
            <person name="Fu Q."/>
            <person name="Gubbala S."/>
            <person name="Hirani K."/>
            <person name="Jayaseelan J.C."/>
            <person name="Lara F."/>
            <person name="Munidasa M."/>
            <person name="Palculict T."/>
            <person name="Patil S."/>
            <person name="Pu L.-L."/>
            <person name="Saada N."/>
            <person name="Tang L."/>
            <person name="Weissenberger G."/>
            <person name="Zhu Y."/>
            <person name="Hemphill L."/>
            <person name="Shang Y."/>
            <person name="Youmans B."/>
            <person name="Ayvaz T."/>
            <person name="Ross M."/>
            <person name="Santibanez J."/>
            <person name="Aqrawi P."/>
            <person name="Gross S."/>
            <person name="Joshi V."/>
            <person name="Fowler G."/>
            <person name="Nazareth L."/>
            <person name="Reid J."/>
            <person name="Worley K."/>
            <person name="Petrosino J."/>
            <person name="Highlander S."/>
            <person name="Gibbs R."/>
        </authorList>
    </citation>
    <scope>NUCLEOTIDE SEQUENCE [LARGE SCALE GENOMIC DNA]</scope>
    <source>
        <strain evidence="4">DSM 16973</strain>
    </source>
</reference>
<dbReference type="InterPro" id="IPR039426">
    <property type="entry name" value="TonB-dep_rcpt-like"/>
</dbReference>
<dbReference type="Proteomes" id="UP000004394">
    <property type="component" value="Unassembled WGS sequence"/>
</dbReference>
<dbReference type="Gene3D" id="2.60.40.1120">
    <property type="entry name" value="Carboxypeptidase-like, regulatory domain"/>
    <property type="match status" value="1"/>
</dbReference>
<dbReference type="GO" id="GO:0015344">
    <property type="term" value="F:siderophore uptake transmembrane transporter activity"/>
    <property type="evidence" value="ECO:0007669"/>
    <property type="project" value="TreeGrafter"/>
</dbReference>
<dbReference type="PANTHER" id="PTHR30069">
    <property type="entry name" value="TONB-DEPENDENT OUTER MEMBRANE RECEPTOR"/>
    <property type="match status" value="1"/>
</dbReference>
<name>E0NQG7_9BACT</name>
<accession>E0NQG7</accession>
<dbReference type="InterPro" id="IPR008969">
    <property type="entry name" value="CarboxyPept-like_regulatory"/>
</dbReference>
<dbReference type="BioCyc" id="PMAR862515-HMP:GMOO-429-MONOMER"/>
<evidence type="ECO:0000313" key="4">
    <source>
        <dbReference type="EMBL" id="EFM02657.1"/>
    </source>
</evidence>
<dbReference type="EMBL" id="AEEI01000017">
    <property type="protein sequence ID" value="EFM02657.1"/>
    <property type="molecule type" value="Genomic_DNA"/>
</dbReference>
<dbReference type="Pfam" id="PF07715">
    <property type="entry name" value="Plug"/>
    <property type="match status" value="1"/>
</dbReference>
<evidence type="ECO:0000256" key="2">
    <source>
        <dbReference type="SAM" id="SignalP"/>
    </source>
</evidence>
<dbReference type="Gene3D" id="2.170.130.10">
    <property type="entry name" value="TonB-dependent receptor, plug domain"/>
    <property type="match status" value="1"/>
</dbReference>
<evidence type="ECO:0000313" key="5">
    <source>
        <dbReference type="Proteomes" id="UP000004394"/>
    </source>
</evidence>
<dbReference type="InterPro" id="IPR012910">
    <property type="entry name" value="Plug_dom"/>
</dbReference>
<dbReference type="SUPFAM" id="SSF56935">
    <property type="entry name" value="Porins"/>
    <property type="match status" value="1"/>
</dbReference>
<dbReference type="RefSeq" id="WP_006948176.1">
    <property type="nucleotide sequence ID" value="NZ_BAJI01000020.1"/>
</dbReference>
<dbReference type="InterPro" id="IPR037066">
    <property type="entry name" value="Plug_dom_sf"/>
</dbReference>
<dbReference type="GO" id="GO:0009279">
    <property type="term" value="C:cell outer membrane"/>
    <property type="evidence" value="ECO:0007669"/>
    <property type="project" value="TreeGrafter"/>
</dbReference>
<proteinExistence type="predicted"/>
<keyword evidence="5" id="KW-1185">Reference proteome</keyword>
<comment type="caution">
    <text evidence="4">The sequence shown here is derived from an EMBL/GenBank/DDBJ whole genome shotgun (WGS) entry which is preliminary data.</text>
</comment>
<dbReference type="STRING" id="862515.HMPREF0658_0418"/>
<protein>
    <submittedName>
        <fullName evidence="4">TonB-dependent receptor plug domain protein</fullName>
    </submittedName>
</protein>
<dbReference type="GO" id="GO:0044718">
    <property type="term" value="P:siderophore transmembrane transport"/>
    <property type="evidence" value="ECO:0007669"/>
    <property type="project" value="TreeGrafter"/>
</dbReference>
<dbReference type="OrthoDB" id="1151166at2"/>
<feature type="chain" id="PRO_5003138229" evidence="2">
    <location>
        <begin position="21"/>
        <end position="921"/>
    </location>
</feature>
<sequence length="921" mass="104963">MSKYTCLIVFFCLVGLRLHAQTPSGKTHRIKGIVTDSHDRNALPAVTVKLSRKGRFLKGTVTNADGRFELTEIEEGNVSLNVSLIGYEPVDTTLWLTRDADLSIVLTSGAQHLNEVVVTASEKKGMTATSIIGQVAMEHLQPSSFTDLLALLPGSMTKLPNMGSANVIRLREVGIASGQYATSSLGTKFIIDGQTIGTDANMQYVQGATQSDEDSERNHTDYGVDMRTIPTDNIEKVEIVRGIPSVKYGDLTSGLINITRKQSYTPLQARFKADEYGKLLSVGKGFEFANQWKLNVDGGLLLSKADPRNRFETYTRVTLSARTQKKWNLNDVWTMQWNGTGDYATTIDNVKTDPEVQISLEDSYRSSYNKFGLNNRLTFENHGETWLKRIAFSYAASLAMDKIHQVELVSLDRDRTVPMVYESGEYDGKFLSRHYISDYRVEGLPFYSTLKSEAEWVKKTWEITHQFTVGGEWQLNKNYGRGQIFDLERPLHASASRRPRSYKNIPATSIASSFIEEYATLPLGKHQFSLMAGVRTTQMLNLDKAYTMYGKTYYDARLNVQWDFSVAKEWNLYLSGGVGRMTKMPIMADLYPDYVYKDITQMSYWHINPAYKRINIRTYKINPTNYNLQPARNRKWELRFGSDYKNHHFNITYFNEDMKDGFRSVAEVAPYIYKAYDTSTINPSTLTGPPSLESLTYVTDTVLGSYGRTVNGSRIMKEGIEFQYASPRIKYIHTRITVNGAWFHTVYENSRPEYKFNSLAVLGKVVINDKYMGYYQTTDRYNKYQFTSNIIADTYLDRLGMILSATAECYWIGKTYRPATSAVPIGYMDTSGELKPYTEADRKHPYKRWLVLTGTAGQSLDSKERFYMLVNFKATKKFGHHLSLSFFADRFLSIAPDYTVGEFIIRRSFSSYFGMELNIKI</sequence>
<keyword evidence="1 2" id="KW-0732">Signal</keyword>